<evidence type="ECO:0000256" key="5">
    <source>
        <dbReference type="SAM" id="Phobius"/>
    </source>
</evidence>
<keyword evidence="3 5" id="KW-1133">Transmembrane helix</keyword>
<comment type="subcellular location">
    <subcellularLocation>
        <location evidence="1">Membrane</location>
        <topology evidence="1">Multi-pass membrane protein</topology>
    </subcellularLocation>
</comment>
<evidence type="ECO:0000313" key="8">
    <source>
        <dbReference type="Proteomes" id="UP000070544"/>
    </source>
</evidence>
<dbReference type="Proteomes" id="UP000070544">
    <property type="component" value="Unassembled WGS sequence"/>
</dbReference>
<feature type="transmembrane region" description="Helical" evidence="5">
    <location>
        <begin position="61"/>
        <end position="79"/>
    </location>
</feature>
<evidence type="ECO:0000256" key="4">
    <source>
        <dbReference type="ARBA" id="ARBA00023136"/>
    </source>
</evidence>
<evidence type="ECO:0000313" key="7">
    <source>
        <dbReference type="EMBL" id="KXS21342.1"/>
    </source>
</evidence>
<proteinExistence type="predicted"/>
<dbReference type="AlphaFoldDB" id="A0A139AX66"/>
<organism evidence="7 8">
    <name type="scientific">Gonapodya prolifera (strain JEL478)</name>
    <name type="common">Monoblepharis prolifera</name>
    <dbReference type="NCBI Taxonomy" id="1344416"/>
    <lineage>
        <taxon>Eukaryota</taxon>
        <taxon>Fungi</taxon>
        <taxon>Fungi incertae sedis</taxon>
        <taxon>Chytridiomycota</taxon>
        <taxon>Chytridiomycota incertae sedis</taxon>
        <taxon>Monoblepharidomycetes</taxon>
        <taxon>Monoblepharidales</taxon>
        <taxon>Gonapodyaceae</taxon>
        <taxon>Gonapodya</taxon>
    </lineage>
</organism>
<keyword evidence="2 5" id="KW-0812">Transmembrane</keyword>
<dbReference type="InterPro" id="IPR008253">
    <property type="entry name" value="Marvel"/>
</dbReference>
<evidence type="ECO:0000259" key="6">
    <source>
        <dbReference type="Pfam" id="PF01284"/>
    </source>
</evidence>
<evidence type="ECO:0000256" key="1">
    <source>
        <dbReference type="ARBA" id="ARBA00004141"/>
    </source>
</evidence>
<evidence type="ECO:0000256" key="2">
    <source>
        <dbReference type="ARBA" id="ARBA00022692"/>
    </source>
</evidence>
<keyword evidence="4 5" id="KW-0472">Membrane</keyword>
<keyword evidence="8" id="KW-1185">Reference proteome</keyword>
<dbReference type="Pfam" id="PF01284">
    <property type="entry name" value="MARVEL"/>
    <property type="match status" value="1"/>
</dbReference>
<reference evidence="7 8" key="1">
    <citation type="journal article" date="2015" name="Genome Biol. Evol.">
        <title>Phylogenomic analyses indicate that early fungi evolved digesting cell walls of algal ancestors of land plants.</title>
        <authorList>
            <person name="Chang Y."/>
            <person name="Wang S."/>
            <person name="Sekimoto S."/>
            <person name="Aerts A.L."/>
            <person name="Choi C."/>
            <person name="Clum A."/>
            <person name="LaButti K.M."/>
            <person name="Lindquist E.A."/>
            <person name="Yee Ngan C."/>
            <person name="Ohm R.A."/>
            <person name="Salamov A.A."/>
            <person name="Grigoriev I.V."/>
            <person name="Spatafora J.W."/>
            <person name="Berbee M.L."/>
        </authorList>
    </citation>
    <scope>NUCLEOTIDE SEQUENCE [LARGE SCALE GENOMIC DNA]</scope>
    <source>
        <strain evidence="7 8">JEL478</strain>
    </source>
</reference>
<dbReference type="EMBL" id="KQ965733">
    <property type="protein sequence ID" value="KXS21342.1"/>
    <property type="molecule type" value="Genomic_DNA"/>
</dbReference>
<accession>A0A139AX66</accession>
<evidence type="ECO:0000256" key="3">
    <source>
        <dbReference type="ARBA" id="ARBA00022989"/>
    </source>
</evidence>
<dbReference type="GO" id="GO:0016020">
    <property type="term" value="C:membrane"/>
    <property type="evidence" value="ECO:0007669"/>
    <property type="project" value="UniProtKB-SubCell"/>
</dbReference>
<name>A0A139AX66_GONPJ</name>
<gene>
    <name evidence="7" type="ORF">M427DRAFT_51570</name>
</gene>
<feature type="domain" description="MARVEL" evidence="6">
    <location>
        <begin position="20"/>
        <end position="79"/>
    </location>
</feature>
<protein>
    <recommendedName>
        <fullName evidence="6">MARVEL domain-containing protein</fullName>
    </recommendedName>
</protein>
<sequence>MVDSRCVEFTPTRLLSPLITRRPSFKIAASALWSFFWFAGSTAMAANGCWDWANLSCSARTASFVCGYFSMILWGVSTAM</sequence>